<evidence type="ECO:0000256" key="3">
    <source>
        <dbReference type="ARBA" id="ARBA00023002"/>
    </source>
</evidence>
<reference evidence="7" key="1">
    <citation type="journal article" date="2019" name="Int. J. Syst. Evol. Microbiol.">
        <title>The Global Catalogue of Microorganisms (GCM) 10K type strain sequencing project: providing services to taxonomists for standard genome sequencing and annotation.</title>
        <authorList>
            <consortium name="The Broad Institute Genomics Platform"/>
            <consortium name="The Broad Institute Genome Sequencing Center for Infectious Disease"/>
            <person name="Wu L."/>
            <person name="Ma J."/>
        </authorList>
    </citation>
    <scope>NUCLEOTIDE SEQUENCE [LARGE SCALE GENOMIC DNA]</scope>
    <source>
        <strain evidence="7">JCM 15572</strain>
    </source>
</reference>
<evidence type="ECO:0000256" key="4">
    <source>
        <dbReference type="ARBA" id="ARBA00023004"/>
    </source>
</evidence>
<dbReference type="PANTHER" id="PTHR43498">
    <property type="entry name" value="FERREDOXIN:COB-COM HETERODISULFIDE REDUCTASE SUBUNIT A"/>
    <property type="match status" value="1"/>
</dbReference>
<evidence type="ECO:0000313" key="7">
    <source>
        <dbReference type="Proteomes" id="UP001501705"/>
    </source>
</evidence>
<protein>
    <recommendedName>
        <fullName evidence="8">FAD dependent oxidoreductase</fullName>
    </recommendedName>
</protein>
<evidence type="ECO:0000313" key="6">
    <source>
        <dbReference type="EMBL" id="GAA1598883.1"/>
    </source>
</evidence>
<evidence type="ECO:0000256" key="1">
    <source>
        <dbReference type="ARBA" id="ARBA00022485"/>
    </source>
</evidence>
<comment type="caution">
    <text evidence="6">The sequence shown here is derived from an EMBL/GenBank/DDBJ whole genome shotgun (WGS) entry which is preliminary data.</text>
</comment>
<keyword evidence="2" id="KW-0479">Metal-binding</keyword>
<dbReference type="Proteomes" id="UP001501705">
    <property type="component" value="Unassembled WGS sequence"/>
</dbReference>
<keyword evidence="1" id="KW-0004">4Fe-4S</keyword>
<organism evidence="6 7">
    <name type="scientific">Kribbella hippodromi</name>
    <dbReference type="NCBI Taxonomy" id="434347"/>
    <lineage>
        <taxon>Bacteria</taxon>
        <taxon>Bacillati</taxon>
        <taxon>Actinomycetota</taxon>
        <taxon>Actinomycetes</taxon>
        <taxon>Propionibacteriales</taxon>
        <taxon>Kribbellaceae</taxon>
        <taxon>Kribbella</taxon>
    </lineage>
</organism>
<dbReference type="Pfam" id="PF12831">
    <property type="entry name" value="FAD_oxidored"/>
    <property type="match status" value="1"/>
</dbReference>
<dbReference type="PANTHER" id="PTHR43498:SF1">
    <property type="entry name" value="COB--COM HETERODISULFIDE REDUCTASE IRON-SULFUR SUBUNIT A"/>
    <property type="match status" value="1"/>
</dbReference>
<name>A0ABP4Q4U0_9ACTN</name>
<dbReference type="InterPro" id="IPR039650">
    <property type="entry name" value="HdrA-like"/>
</dbReference>
<keyword evidence="5" id="KW-0411">Iron-sulfur</keyword>
<evidence type="ECO:0000256" key="5">
    <source>
        <dbReference type="ARBA" id="ARBA00023014"/>
    </source>
</evidence>
<proteinExistence type="predicted"/>
<accession>A0ABP4Q4U0</accession>
<evidence type="ECO:0000256" key="2">
    <source>
        <dbReference type="ARBA" id="ARBA00022723"/>
    </source>
</evidence>
<evidence type="ECO:0008006" key="8">
    <source>
        <dbReference type="Google" id="ProtNLM"/>
    </source>
</evidence>
<dbReference type="SUPFAM" id="SSF51905">
    <property type="entry name" value="FAD/NAD(P)-binding domain"/>
    <property type="match status" value="1"/>
</dbReference>
<dbReference type="EMBL" id="BAAAPH010000027">
    <property type="protein sequence ID" value="GAA1598883.1"/>
    <property type="molecule type" value="Genomic_DNA"/>
</dbReference>
<dbReference type="Gene3D" id="3.50.50.60">
    <property type="entry name" value="FAD/NAD(P)-binding domain"/>
    <property type="match status" value="1"/>
</dbReference>
<keyword evidence="3" id="KW-0560">Oxidoreductase</keyword>
<dbReference type="InterPro" id="IPR036188">
    <property type="entry name" value="FAD/NAD-bd_sf"/>
</dbReference>
<keyword evidence="4" id="KW-0408">Iron</keyword>
<keyword evidence="7" id="KW-1185">Reference proteome</keyword>
<dbReference type="RefSeq" id="WP_344239603.1">
    <property type="nucleotide sequence ID" value="NZ_BAAAPH010000027.1"/>
</dbReference>
<gene>
    <name evidence="6" type="ORF">GCM10009804_64270</name>
</gene>
<sequence length="756" mass="83226">MSAAHELLAVDPAVAARNFRTKHLAADLVIVGGGLAGTCAAITAARAGATVILVQDRPVLGGNASSEVRLWALGATAHMFNNNRWSREGGVLDELLVENTYRNPEGNAVLFDSVLLDKVVAEHNITLLLNTAADGVTKDGDRITTVTAFCSQNSTRYELTAPIFCDASGDGVLGYLAGAAYRMGAESKDEFGELFAPSESYGGLLGQSIYFYSKDVGVPVQFTPPEYALDDITKIPRWRSFNTKVQGCRLWWIEYGGRLDTVHDTEEIKWELWKVVYGVWNHLKNSGDFPEAETLTLEWVGLIPGKRESRRFEGLYMLRQLDLVEQRRHDDAIASGGWSIDLHPADGVFSEHAGSSHLHPRGVYQIPYRCLVSKNVNNLLFAGRIISVSHVAFASTRVMATCAQVGQAAGMAAVLCTRDDVLPADLLQPDRLRTLQRELLRTGQHIPGVRLEDPDDLAQLATLTASSEFVLAELPADGPAALLEHSRAQLLPLPAGAVPQLTLTVDVAAPTTLAVELRTGNRPDDYTPDVILARQEFELDAGPGQQIKVDVDTSIDEPRYAFLVLLQNSAVSVRTTNQQATGLVSLQHKSTQEADERVGRPRVEFWTPERRPEGRNFALAVNPPIAAWIVDNLQNGYARPTAQPNAWAADPTDARPTVRLNWADLQRISRIELGFDTDFDHAMESVLWNHAERAMPFCVQHYLIRAGNQVVAERLDNHQTRNTITFDPPLQTTELSVELLTTHGNTPTPLFEIRCY</sequence>